<feature type="region of interest" description="Disordered" evidence="1">
    <location>
        <begin position="370"/>
        <end position="413"/>
    </location>
</feature>
<feature type="region of interest" description="Disordered" evidence="1">
    <location>
        <begin position="511"/>
        <end position="552"/>
    </location>
</feature>
<dbReference type="GeneID" id="20673365"/>
<dbReference type="KEGG" id="hir:HETIRDRAFT_416822"/>
<proteinExistence type="predicted"/>
<protein>
    <submittedName>
        <fullName evidence="2">Uncharacterized protein</fullName>
    </submittedName>
</protein>
<dbReference type="InParanoid" id="W4KCE5"/>
<feature type="compositionally biased region" description="Polar residues" evidence="1">
    <location>
        <begin position="191"/>
        <end position="220"/>
    </location>
</feature>
<name>W4KCE5_HETIT</name>
<feature type="region of interest" description="Disordered" evidence="1">
    <location>
        <begin position="248"/>
        <end position="343"/>
    </location>
</feature>
<evidence type="ECO:0000313" key="3">
    <source>
        <dbReference type="Proteomes" id="UP000030671"/>
    </source>
</evidence>
<feature type="compositionally biased region" description="Low complexity" evidence="1">
    <location>
        <begin position="528"/>
        <end position="537"/>
    </location>
</feature>
<feature type="compositionally biased region" description="Low complexity" evidence="1">
    <location>
        <begin position="314"/>
        <end position="330"/>
    </location>
</feature>
<evidence type="ECO:0000256" key="1">
    <source>
        <dbReference type="SAM" id="MobiDB-lite"/>
    </source>
</evidence>
<gene>
    <name evidence="2" type="ORF">HETIRDRAFT_416822</name>
</gene>
<feature type="compositionally biased region" description="Low complexity" evidence="1">
    <location>
        <begin position="165"/>
        <end position="176"/>
    </location>
</feature>
<dbReference type="HOGENOM" id="CLU_422137_0_0_1"/>
<accession>W4KCE5</accession>
<dbReference type="Proteomes" id="UP000030671">
    <property type="component" value="Unassembled WGS sequence"/>
</dbReference>
<feature type="compositionally biased region" description="Basic residues" evidence="1">
    <location>
        <begin position="538"/>
        <end position="552"/>
    </location>
</feature>
<dbReference type="AlphaFoldDB" id="W4KCE5"/>
<feature type="region of interest" description="Disordered" evidence="1">
    <location>
        <begin position="120"/>
        <end position="224"/>
    </location>
</feature>
<organism evidence="2 3">
    <name type="scientific">Heterobasidion irregulare (strain TC 32-1)</name>
    <dbReference type="NCBI Taxonomy" id="747525"/>
    <lineage>
        <taxon>Eukaryota</taxon>
        <taxon>Fungi</taxon>
        <taxon>Dikarya</taxon>
        <taxon>Basidiomycota</taxon>
        <taxon>Agaricomycotina</taxon>
        <taxon>Agaricomycetes</taxon>
        <taxon>Russulales</taxon>
        <taxon>Bondarzewiaceae</taxon>
        <taxon>Heterobasidion</taxon>
        <taxon>Heterobasidion annosum species complex</taxon>
    </lineage>
</organism>
<reference evidence="2 3" key="1">
    <citation type="journal article" date="2012" name="New Phytol.">
        <title>Insight into trade-off between wood decay and parasitism from the genome of a fungal forest pathogen.</title>
        <authorList>
            <person name="Olson A."/>
            <person name="Aerts A."/>
            <person name="Asiegbu F."/>
            <person name="Belbahri L."/>
            <person name="Bouzid O."/>
            <person name="Broberg A."/>
            <person name="Canback B."/>
            <person name="Coutinho P.M."/>
            <person name="Cullen D."/>
            <person name="Dalman K."/>
            <person name="Deflorio G."/>
            <person name="van Diepen L.T."/>
            <person name="Dunand C."/>
            <person name="Duplessis S."/>
            <person name="Durling M."/>
            <person name="Gonthier P."/>
            <person name="Grimwood J."/>
            <person name="Fossdal C.G."/>
            <person name="Hansson D."/>
            <person name="Henrissat B."/>
            <person name="Hietala A."/>
            <person name="Himmelstrand K."/>
            <person name="Hoffmeister D."/>
            <person name="Hogberg N."/>
            <person name="James T.Y."/>
            <person name="Karlsson M."/>
            <person name="Kohler A."/>
            <person name="Kues U."/>
            <person name="Lee Y.H."/>
            <person name="Lin Y.C."/>
            <person name="Lind M."/>
            <person name="Lindquist E."/>
            <person name="Lombard V."/>
            <person name="Lucas S."/>
            <person name="Lunden K."/>
            <person name="Morin E."/>
            <person name="Murat C."/>
            <person name="Park J."/>
            <person name="Raffaello T."/>
            <person name="Rouze P."/>
            <person name="Salamov A."/>
            <person name="Schmutz J."/>
            <person name="Solheim H."/>
            <person name="Stahlberg J."/>
            <person name="Velez H."/>
            <person name="de Vries R.P."/>
            <person name="Wiebenga A."/>
            <person name="Woodward S."/>
            <person name="Yakovlev I."/>
            <person name="Garbelotto M."/>
            <person name="Martin F."/>
            <person name="Grigoriev I.V."/>
            <person name="Stenlid J."/>
        </authorList>
    </citation>
    <scope>NUCLEOTIDE SEQUENCE [LARGE SCALE GENOMIC DNA]</scope>
    <source>
        <strain evidence="2 3">TC 32-1</strain>
    </source>
</reference>
<dbReference type="EMBL" id="KI925457">
    <property type="protein sequence ID" value="ETW82746.1"/>
    <property type="molecule type" value="Genomic_DNA"/>
</dbReference>
<evidence type="ECO:0000313" key="2">
    <source>
        <dbReference type="EMBL" id="ETW82746.1"/>
    </source>
</evidence>
<dbReference type="RefSeq" id="XP_009545074.1">
    <property type="nucleotide sequence ID" value="XM_009546779.1"/>
</dbReference>
<keyword evidence="3" id="KW-1185">Reference proteome</keyword>
<sequence length="649" mass="71591">MCNAHVPIGCFRAEPDSQALEGWERWSPIELKDYVLETFPDDELSVEELAVFISSHKVNSQLIVRHIDEIDVICETEKEREMLRAITRSLLRVINPPVRAHTSRPGLGAIFPDISNVVSTTRVPSQRPESSEQGEDVANVDDMFFSFDDSDEDSDYERPGSQLGDISSDSSDHFSSPIRPPPMHRLHNATIPHNMTSSHSPDGEELQNTPRIGNNDSPLSFGQVDEASLGSMSTASSIVVLSEQFEATSSSNPTRSPRFAGSDIVDGSVPTTRALNGPFVGHRSSPDQSNMDPSLGVRPDDPILSVPHSPPQKSCRTSRSSLISHSSGRSKTSRRQSCSNRSGFNSLNSSGVELHSHIAIVDLQPIDSPSTLDPFKRSPTLNTHGLTDAHQEDSHTSFQDGQPDIWSHSPSSRFQSTPKATFDMLSPLTLDIHLSSLTEDMSPFLTALALGSLSTITDLSTSSVSSAFPIMPKHHVVRRVHHSQHRSERLVTERTLWPTERTYRSVSYGALAPPRMPQKCTEGDGPGNRHNANARNNNARKHSKKGKAKQSKVKRIKHTALGWDRSRLRLPLLPGNELHHMDRDGESSTMRDWQPFYAALVSAQAYDLPAVHVPRSFTPDLLDTDGIPRHTLVVCICSQDTSHALRMGC</sequence>